<protein>
    <submittedName>
        <fullName evidence="2">Uncharacterized protein</fullName>
    </submittedName>
</protein>
<dbReference type="AlphaFoldDB" id="A0A942Y7K1"/>
<accession>A0A942Y7K1</accession>
<reference evidence="2" key="1">
    <citation type="submission" date="2021-05" db="EMBL/GenBank/DDBJ databases">
        <title>Novel Bacillus species.</title>
        <authorList>
            <person name="Liu G."/>
        </authorList>
    </citation>
    <scope>NUCLEOTIDE SEQUENCE</scope>
    <source>
        <strain evidence="2">FJAT-50051</strain>
    </source>
</reference>
<keyword evidence="1" id="KW-1133">Transmembrane helix</keyword>
<keyword evidence="1" id="KW-0472">Membrane</keyword>
<comment type="caution">
    <text evidence="2">The sequence shown here is derived from an EMBL/GenBank/DDBJ whole genome shotgun (WGS) entry which is preliminary data.</text>
</comment>
<name>A0A942Y7K1_9BACI</name>
<proteinExistence type="predicted"/>
<evidence type="ECO:0000313" key="2">
    <source>
        <dbReference type="EMBL" id="MBS4181476.1"/>
    </source>
</evidence>
<feature type="transmembrane region" description="Helical" evidence="1">
    <location>
        <begin position="105"/>
        <end position="124"/>
    </location>
</feature>
<organism evidence="2">
    <name type="scientific">Neobacillus citreus</name>
    <dbReference type="NCBI Taxonomy" id="2833578"/>
    <lineage>
        <taxon>Bacteria</taxon>
        <taxon>Bacillati</taxon>
        <taxon>Bacillota</taxon>
        <taxon>Bacilli</taxon>
        <taxon>Bacillales</taxon>
        <taxon>Bacillaceae</taxon>
        <taxon>Neobacillus</taxon>
    </lineage>
</organism>
<sequence>MMLGKSTADRVDGRARRWVPCRARGSAVMMGRVTEPVHPIDQRRLRLMSVLPVWLLAIVGAVLVLTLTRVDSFAWLLLVFVLCVLVSFVLQLITATKDGLVERISIASSGAFVVVLVTAVVLLAR</sequence>
<dbReference type="EMBL" id="JAGYPE010000002">
    <property type="protein sequence ID" value="MBS4181476.1"/>
    <property type="molecule type" value="Genomic_DNA"/>
</dbReference>
<gene>
    <name evidence="2" type="ORF">KHB02_08775</name>
</gene>
<evidence type="ECO:0000256" key="1">
    <source>
        <dbReference type="SAM" id="Phobius"/>
    </source>
</evidence>
<keyword evidence="1" id="KW-0812">Transmembrane</keyword>
<feature type="transmembrane region" description="Helical" evidence="1">
    <location>
        <begin position="73"/>
        <end position="93"/>
    </location>
</feature>
<feature type="transmembrane region" description="Helical" evidence="1">
    <location>
        <begin position="47"/>
        <end position="67"/>
    </location>
</feature>